<evidence type="ECO:0000313" key="3">
    <source>
        <dbReference type="Proteomes" id="UP001597094"/>
    </source>
</evidence>
<dbReference type="Proteomes" id="UP001597094">
    <property type="component" value="Unassembled WGS sequence"/>
</dbReference>
<feature type="chain" id="PRO_5047541276" description="YceI-like domain-containing protein" evidence="1">
    <location>
        <begin position="24"/>
        <end position="191"/>
    </location>
</feature>
<reference evidence="3" key="1">
    <citation type="journal article" date="2019" name="Int. J. Syst. Evol. Microbiol.">
        <title>The Global Catalogue of Microorganisms (GCM) 10K type strain sequencing project: providing services to taxonomists for standard genome sequencing and annotation.</title>
        <authorList>
            <consortium name="The Broad Institute Genomics Platform"/>
            <consortium name="The Broad Institute Genome Sequencing Center for Infectious Disease"/>
            <person name="Wu L."/>
            <person name="Ma J."/>
        </authorList>
    </citation>
    <scope>NUCLEOTIDE SEQUENCE [LARGE SCALE GENOMIC DNA]</scope>
    <source>
        <strain evidence="3">JCM 31319</strain>
    </source>
</reference>
<accession>A0ABW3SX48</accession>
<proteinExistence type="predicted"/>
<sequence>MKSTLYTLYVFLFSLLMSHFATAQNERSSFTGTNRVMVALEGPLIRYDFVSKQMFVRHNKEAQRLECVIPVVSLLPLQDSVPPAMLYNVLFGAKYPQLLIRLHVPTQSAVPNDLLSATSNLTASVQIQGVTNETRVPVTFNTIDNTLYFTTSFDLMLDNFQASIPAEYLPLLTGRLMIMIDRAKWINSMTY</sequence>
<evidence type="ECO:0008006" key="4">
    <source>
        <dbReference type="Google" id="ProtNLM"/>
    </source>
</evidence>
<organism evidence="2 3">
    <name type="scientific">Pontibacter rugosus</name>
    <dbReference type="NCBI Taxonomy" id="1745966"/>
    <lineage>
        <taxon>Bacteria</taxon>
        <taxon>Pseudomonadati</taxon>
        <taxon>Bacteroidota</taxon>
        <taxon>Cytophagia</taxon>
        <taxon>Cytophagales</taxon>
        <taxon>Hymenobacteraceae</taxon>
        <taxon>Pontibacter</taxon>
    </lineage>
</organism>
<dbReference type="EMBL" id="JBHTLD010000297">
    <property type="protein sequence ID" value="MFD1188532.1"/>
    <property type="molecule type" value="Genomic_DNA"/>
</dbReference>
<evidence type="ECO:0000256" key="1">
    <source>
        <dbReference type="SAM" id="SignalP"/>
    </source>
</evidence>
<evidence type="ECO:0000313" key="2">
    <source>
        <dbReference type="EMBL" id="MFD1188532.1"/>
    </source>
</evidence>
<dbReference type="RefSeq" id="WP_377532291.1">
    <property type="nucleotide sequence ID" value="NZ_JBHTLD010000297.1"/>
</dbReference>
<feature type="signal peptide" evidence="1">
    <location>
        <begin position="1"/>
        <end position="23"/>
    </location>
</feature>
<keyword evidence="1" id="KW-0732">Signal</keyword>
<comment type="caution">
    <text evidence="2">The sequence shown here is derived from an EMBL/GenBank/DDBJ whole genome shotgun (WGS) entry which is preliminary data.</text>
</comment>
<gene>
    <name evidence="2" type="ORF">ACFQ2O_20155</name>
</gene>
<keyword evidence="3" id="KW-1185">Reference proteome</keyword>
<protein>
    <recommendedName>
        <fullName evidence="4">YceI-like domain-containing protein</fullName>
    </recommendedName>
</protein>
<name>A0ABW3SX48_9BACT</name>